<dbReference type="GO" id="GO:0016787">
    <property type="term" value="F:hydrolase activity"/>
    <property type="evidence" value="ECO:0007669"/>
    <property type="project" value="UniProtKB-UniRule"/>
</dbReference>
<comment type="caution">
    <text evidence="4">The sequence shown here is derived from an EMBL/GenBank/DDBJ whole genome shotgun (WGS) entry which is preliminary data.</text>
</comment>
<dbReference type="AlphaFoldDB" id="A0A4Y7RF62"/>
<protein>
    <recommendedName>
        <fullName evidence="2">Phosphoesterase</fullName>
        <ecNumber evidence="2">3.1.4.-</ecNumber>
    </recommendedName>
</protein>
<dbReference type="Proteomes" id="UP000298324">
    <property type="component" value="Unassembled WGS sequence"/>
</dbReference>
<dbReference type="NCBIfam" id="TIGR00040">
    <property type="entry name" value="yfcE"/>
    <property type="match status" value="1"/>
</dbReference>
<organism evidence="4 5">
    <name type="scientific">Pelotomaculum schinkii</name>
    <dbReference type="NCBI Taxonomy" id="78350"/>
    <lineage>
        <taxon>Bacteria</taxon>
        <taxon>Bacillati</taxon>
        <taxon>Bacillota</taxon>
        <taxon>Clostridia</taxon>
        <taxon>Eubacteriales</taxon>
        <taxon>Desulfotomaculaceae</taxon>
        <taxon>Pelotomaculum</taxon>
    </lineage>
</organism>
<evidence type="ECO:0000256" key="1">
    <source>
        <dbReference type="ARBA" id="ARBA00008950"/>
    </source>
</evidence>
<gene>
    <name evidence="4" type="ORF">Psch_00964</name>
</gene>
<dbReference type="PANTHER" id="PTHR11124">
    <property type="entry name" value="VACUOLAR SORTING PROTEIN VPS29"/>
    <property type="match status" value="1"/>
</dbReference>
<proteinExistence type="inferred from homology"/>
<reference evidence="4 5" key="1">
    <citation type="journal article" date="2018" name="Environ. Microbiol.">
        <title>Novel energy conservation strategies and behaviour of Pelotomaculum schinkii driving syntrophic propionate catabolism.</title>
        <authorList>
            <person name="Hidalgo-Ahumada C.A.P."/>
            <person name="Nobu M.K."/>
            <person name="Narihiro T."/>
            <person name="Tamaki H."/>
            <person name="Liu W.T."/>
            <person name="Kamagata Y."/>
            <person name="Stams A.J.M."/>
            <person name="Imachi H."/>
            <person name="Sousa D.Z."/>
        </authorList>
    </citation>
    <scope>NUCLEOTIDE SEQUENCE [LARGE SCALE GENOMIC DNA]</scope>
    <source>
        <strain evidence="4 5">HH</strain>
    </source>
</reference>
<evidence type="ECO:0000313" key="5">
    <source>
        <dbReference type="Proteomes" id="UP000298324"/>
    </source>
</evidence>
<feature type="domain" description="Calcineurin-like phosphoesterase" evidence="3">
    <location>
        <begin position="1"/>
        <end position="147"/>
    </location>
</feature>
<sequence length="157" mass="17366">MRVIVFSDSHGHLANGIRALKEAGPLDLIIHAGDFYQDALRLAAETALPVKAVRGNCDFPDERQLEEVFELAGHRVLLLHGHTFVSKYRVDKLVLQALEAGADIVVFGHSHTAGFTREAGVLLFNPGSISRPRDHDRPSYGILEFDEDGVRPAIYRV</sequence>
<comment type="cofactor">
    <cofactor evidence="2">
        <name>a divalent metal cation</name>
        <dbReference type="ChEBI" id="CHEBI:60240"/>
    </cofactor>
</comment>
<name>A0A4Y7RF62_9FIRM</name>
<dbReference type="InterPro" id="IPR024654">
    <property type="entry name" value="Calcineurin-like_PHP_lpxH"/>
</dbReference>
<comment type="similarity">
    <text evidence="1 2">Belongs to the metallophosphoesterase superfamily. YfcE family.</text>
</comment>
<dbReference type="CDD" id="cd00841">
    <property type="entry name" value="MPP_YfcE"/>
    <property type="match status" value="1"/>
</dbReference>
<dbReference type="Pfam" id="PF12850">
    <property type="entry name" value="Metallophos_2"/>
    <property type="match status" value="1"/>
</dbReference>
<dbReference type="InterPro" id="IPR029052">
    <property type="entry name" value="Metallo-depent_PP-like"/>
</dbReference>
<evidence type="ECO:0000256" key="2">
    <source>
        <dbReference type="RuleBase" id="RU362039"/>
    </source>
</evidence>
<dbReference type="Gene3D" id="3.60.21.10">
    <property type="match status" value="1"/>
</dbReference>
<dbReference type="EMBL" id="QFGA01000001">
    <property type="protein sequence ID" value="TEB07411.1"/>
    <property type="molecule type" value="Genomic_DNA"/>
</dbReference>
<keyword evidence="5" id="KW-1185">Reference proteome</keyword>
<dbReference type="GO" id="GO:0046872">
    <property type="term" value="F:metal ion binding"/>
    <property type="evidence" value="ECO:0007669"/>
    <property type="project" value="UniProtKB-KW"/>
</dbReference>
<evidence type="ECO:0000259" key="3">
    <source>
        <dbReference type="Pfam" id="PF12850"/>
    </source>
</evidence>
<dbReference type="InterPro" id="IPR041802">
    <property type="entry name" value="MPP_YfcE"/>
</dbReference>
<dbReference type="EC" id="3.1.4.-" evidence="2"/>
<keyword evidence="2" id="KW-0479">Metal-binding</keyword>
<accession>A0A4Y7RF62</accession>
<dbReference type="InterPro" id="IPR000979">
    <property type="entry name" value="Phosphodiesterase_MJ0936/Vps29"/>
</dbReference>
<evidence type="ECO:0000313" key="4">
    <source>
        <dbReference type="EMBL" id="TEB07411.1"/>
    </source>
</evidence>
<dbReference type="SUPFAM" id="SSF56300">
    <property type="entry name" value="Metallo-dependent phosphatases"/>
    <property type="match status" value="1"/>
</dbReference>